<dbReference type="RefSeq" id="WP_134248578.1">
    <property type="nucleotide sequence ID" value="NZ_SNQI01000004.1"/>
</dbReference>
<gene>
    <name evidence="3" type="ORF">E2488_11810</name>
</gene>
<feature type="domain" description="UspA" evidence="2">
    <location>
        <begin position="228"/>
        <end position="274"/>
    </location>
</feature>
<organism evidence="3 4">
    <name type="scientific">Gramella jeungdoensis</name>
    <dbReference type="NCBI Taxonomy" id="708091"/>
    <lineage>
        <taxon>Bacteria</taxon>
        <taxon>Pseudomonadati</taxon>
        <taxon>Bacteroidota</taxon>
        <taxon>Flavobacteriia</taxon>
        <taxon>Flavobacteriales</taxon>
        <taxon>Flavobacteriaceae</taxon>
        <taxon>Christiangramia</taxon>
    </lineage>
</organism>
<evidence type="ECO:0000256" key="1">
    <source>
        <dbReference type="ARBA" id="ARBA00008791"/>
    </source>
</evidence>
<dbReference type="InterPro" id="IPR006016">
    <property type="entry name" value="UspA"/>
</dbReference>
<evidence type="ECO:0000259" key="2">
    <source>
        <dbReference type="Pfam" id="PF00582"/>
    </source>
</evidence>
<dbReference type="AlphaFoldDB" id="A0A4Y8APZ3"/>
<name>A0A4Y8APZ3_9FLAO</name>
<reference evidence="3 4" key="1">
    <citation type="journal article" date="2011" name="J. Microbiol.">
        <title>Gramella jeungdoensis sp. nov., isolated from a solar saltern in Korea.</title>
        <authorList>
            <person name="Joung Y."/>
            <person name="Kim H."/>
            <person name="Jang T."/>
            <person name="Ahn T.S."/>
            <person name="Joh K."/>
        </authorList>
    </citation>
    <scope>NUCLEOTIDE SEQUENCE [LARGE SCALE GENOMIC DNA]</scope>
    <source>
        <strain evidence="3 4">KCTC 23123</strain>
    </source>
</reference>
<dbReference type="InterPro" id="IPR006015">
    <property type="entry name" value="Universal_stress_UspA"/>
</dbReference>
<keyword evidence="4" id="KW-1185">Reference proteome</keyword>
<dbReference type="Pfam" id="PF00582">
    <property type="entry name" value="Usp"/>
    <property type="match status" value="2"/>
</dbReference>
<dbReference type="Gene3D" id="3.40.50.620">
    <property type="entry name" value="HUPs"/>
    <property type="match status" value="2"/>
</dbReference>
<dbReference type="PRINTS" id="PR01438">
    <property type="entry name" value="UNVRSLSTRESS"/>
</dbReference>
<dbReference type="OrthoDB" id="9788959at2"/>
<evidence type="ECO:0000313" key="4">
    <source>
        <dbReference type="Proteomes" id="UP000298517"/>
    </source>
</evidence>
<sequence>MKSILVPVDFSKQAEYAAKVAASIAKQTNSKIFLLHMLELPSGVIDPSSFGTSNNAPTTLLFLKRAHEKFEEFKKLPFLEGIEVEDSVNFHKAYDGILDESKKHEVDLIVMGSQGASGLEEILVGSNTEKVVRNSEIPVLVIKRDIDNFNIKNIVFASNFKIDNRSAFQKILNFTLLFDAKLHLLKINTIHNFETTKESSDAIRSFIDGFDLGDFTLNIYNDISVESGVLNFSKLIDADVIVLNTHGRRGLAHLFNGSIGEDLANHAKLPVVTFKL</sequence>
<protein>
    <submittedName>
        <fullName evidence="3">Universal stress protein</fullName>
    </submittedName>
</protein>
<proteinExistence type="inferred from homology"/>
<accession>A0A4Y8APZ3</accession>
<dbReference type="EMBL" id="SNQI01000004">
    <property type="protein sequence ID" value="TEW72875.1"/>
    <property type="molecule type" value="Genomic_DNA"/>
</dbReference>
<comment type="caution">
    <text evidence="3">The sequence shown here is derived from an EMBL/GenBank/DDBJ whole genome shotgun (WGS) entry which is preliminary data.</text>
</comment>
<comment type="similarity">
    <text evidence="1">Belongs to the universal stress protein A family.</text>
</comment>
<evidence type="ECO:0000313" key="3">
    <source>
        <dbReference type="EMBL" id="TEW72875.1"/>
    </source>
</evidence>
<dbReference type="SUPFAM" id="SSF52402">
    <property type="entry name" value="Adenine nucleotide alpha hydrolases-like"/>
    <property type="match status" value="2"/>
</dbReference>
<dbReference type="CDD" id="cd00293">
    <property type="entry name" value="USP-like"/>
    <property type="match status" value="2"/>
</dbReference>
<dbReference type="InterPro" id="IPR014729">
    <property type="entry name" value="Rossmann-like_a/b/a_fold"/>
</dbReference>
<dbReference type="PANTHER" id="PTHR46268:SF6">
    <property type="entry name" value="UNIVERSAL STRESS PROTEIN UP12"/>
    <property type="match status" value="1"/>
</dbReference>
<feature type="domain" description="UspA" evidence="2">
    <location>
        <begin position="1"/>
        <end position="143"/>
    </location>
</feature>
<dbReference type="PANTHER" id="PTHR46268">
    <property type="entry name" value="STRESS RESPONSE PROTEIN NHAX"/>
    <property type="match status" value="1"/>
</dbReference>
<dbReference type="Proteomes" id="UP000298517">
    <property type="component" value="Unassembled WGS sequence"/>
</dbReference>